<evidence type="ECO:0000256" key="5">
    <source>
        <dbReference type="ARBA" id="ARBA00022714"/>
    </source>
</evidence>
<comment type="cofactor">
    <cofactor evidence="2">
        <name>FAD</name>
        <dbReference type="ChEBI" id="CHEBI:57692"/>
    </cofactor>
</comment>
<organism evidence="12 13">
    <name type="scientific">Trichoplusia ni</name>
    <name type="common">Cabbage looper</name>
    <dbReference type="NCBI Taxonomy" id="7111"/>
    <lineage>
        <taxon>Eukaryota</taxon>
        <taxon>Metazoa</taxon>
        <taxon>Ecdysozoa</taxon>
        <taxon>Arthropoda</taxon>
        <taxon>Hexapoda</taxon>
        <taxon>Insecta</taxon>
        <taxon>Pterygota</taxon>
        <taxon>Neoptera</taxon>
        <taxon>Endopterygota</taxon>
        <taxon>Lepidoptera</taxon>
        <taxon>Glossata</taxon>
        <taxon>Ditrysia</taxon>
        <taxon>Noctuoidea</taxon>
        <taxon>Noctuidae</taxon>
        <taxon>Plusiinae</taxon>
        <taxon>Trichoplusia</taxon>
    </lineage>
</organism>
<accession>A0A7E5WNY9</accession>
<dbReference type="GO" id="GO:0005506">
    <property type="term" value="F:iron ion binding"/>
    <property type="evidence" value="ECO:0007669"/>
    <property type="project" value="InterPro"/>
</dbReference>
<dbReference type="SMART" id="SM01008">
    <property type="entry name" value="Ald_Xan_dh_C"/>
    <property type="match status" value="1"/>
</dbReference>
<name>A0A7E5WNY9_TRINI</name>
<evidence type="ECO:0000256" key="10">
    <source>
        <dbReference type="ARBA" id="ARBA00034078"/>
    </source>
</evidence>
<evidence type="ECO:0000256" key="8">
    <source>
        <dbReference type="ARBA" id="ARBA00023004"/>
    </source>
</evidence>
<dbReference type="InterPro" id="IPR037165">
    <property type="entry name" value="AldOxase/xan_DH_Mopterin-bd_sf"/>
</dbReference>
<dbReference type="OrthoDB" id="8300278at2759"/>
<dbReference type="Pfam" id="PF20256">
    <property type="entry name" value="MoCoBD_2"/>
    <property type="match status" value="1"/>
</dbReference>
<gene>
    <name evidence="13" type="primary">LOC113503921</name>
</gene>
<evidence type="ECO:0000256" key="4">
    <source>
        <dbReference type="ARBA" id="ARBA00022505"/>
    </source>
</evidence>
<proteinExistence type="inferred from homology"/>
<evidence type="ECO:0000259" key="11">
    <source>
        <dbReference type="SMART" id="SM01008"/>
    </source>
</evidence>
<dbReference type="GO" id="GO:0016491">
    <property type="term" value="F:oxidoreductase activity"/>
    <property type="evidence" value="ECO:0007669"/>
    <property type="project" value="UniProtKB-KW"/>
</dbReference>
<dbReference type="InterPro" id="IPR016208">
    <property type="entry name" value="Ald_Oxase/xanthine_DH-like"/>
</dbReference>
<evidence type="ECO:0000256" key="9">
    <source>
        <dbReference type="ARBA" id="ARBA00023014"/>
    </source>
</evidence>
<dbReference type="GO" id="GO:0051537">
    <property type="term" value="F:2 iron, 2 sulfur cluster binding"/>
    <property type="evidence" value="ECO:0007669"/>
    <property type="project" value="UniProtKB-KW"/>
</dbReference>
<sequence length="844" mass="94378">MKSATSNVVHTARIVFGALSPSFVRATVTEEFLIGKKLFTNETLKSALQKLEKELVVVENPPEPSVEYRRKTALGLFYKGLLQLAPANVVDGRYRSGAINLHDSRPVSRAVQTFETNQTIWPVNQPIMQVDALLKTSGEAFFVDDLPKYLNEVFCALALSTVAVGDIVSIDASKALEYPGVIAFYTAKDIPGINSFILPLNFVFISSEEVFSSGSIQYYNQPIGVIVAETRAIAERAAKLVQATYKNIKDPVVDIKEAKDNPERTTLFAELNATDEGENVEEVIKGSNTIYGQYHFSTETLTTVIKPSEHGLDVYTSTHWTEGIQIMIAKALKMDQNRIDVHTRRVGGSFGIKLTRIIQGSIAAALVVTKLNRPCRFIQSLTTNMRALGKRLPCHSEFETGVDRSGKIQYLTLASYEDHGSIVNEQFNLLGLGVYNNAYDKSRWNFRTFSSTTDTASNTWARAPGTLENIAMAEFLMEQISCEMELDPLDVRLANLDSQYARDLKEMIDSIIIKSDYKNRRDMVTKFNIENRWKKRGLRFSFLRWTPIGGLNLYVNLSVYRGDGSVIITHGAAEMGQGINTKAVQVAAYILNIPIEKIKIKENNTVIAPNCNLSGGSVVNQNVIVGVRRACEQLLVRLQPVRDQMENPTWEELIIEAYNNNVDLKTHGFTKMTEEYTHTAYGVTLAEVEIDVLTGELEILRVDLCEDAGLSVSPEIDVGQVEGAFIMGMGYWTCENLVYSKTGELLTDRTWNYNVPLARDIPQDWRVYFRKNSFSEELIFGSKCIGEPPICMAVVIALAIREAIVSARLESGIPTKQWFREDGPYTVERSCLLTSTKTADFKFN</sequence>
<dbReference type="PANTHER" id="PTHR11908:SF132">
    <property type="entry name" value="ALDEHYDE OXIDASE 1-RELATED"/>
    <property type="match status" value="1"/>
</dbReference>
<keyword evidence="5" id="KW-0001">2Fe-2S</keyword>
<comment type="cofactor">
    <cofactor evidence="10">
        <name>[2Fe-2S] cluster</name>
        <dbReference type="ChEBI" id="CHEBI:190135"/>
    </cofactor>
</comment>
<dbReference type="InterPro" id="IPR008274">
    <property type="entry name" value="AldOxase/xan_DH_MoCoBD1"/>
</dbReference>
<dbReference type="RefSeq" id="XP_026741866.1">
    <property type="nucleotide sequence ID" value="XM_026886065.1"/>
</dbReference>
<dbReference type="InterPro" id="IPR036683">
    <property type="entry name" value="CO_DH_flav_C_dom_sf"/>
</dbReference>
<dbReference type="SUPFAM" id="SSF55447">
    <property type="entry name" value="CO dehydrogenase flavoprotein C-terminal domain-like"/>
    <property type="match status" value="1"/>
</dbReference>
<dbReference type="SUPFAM" id="SSF54665">
    <property type="entry name" value="CO dehydrogenase molybdoprotein N-domain-like"/>
    <property type="match status" value="1"/>
</dbReference>
<dbReference type="Gene3D" id="3.30.390.50">
    <property type="entry name" value="CO dehydrogenase flavoprotein, C-terminal domain"/>
    <property type="match status" value="1"/>
</dbReference>
<dbReference type="Proteomes" id="UP000322000">
    <property type="component" value="Chromosome 20"/>
</dbReference>
<dbReference type="InterPro" id="IPR046867">
    <property type="entry name" value="AldOxase/xan_DH_MoCoBD2"/>
</dbReference>
<comment type="cofactor">
    <cofactor evidence="1">
        <name>Mo-molybdopterin</name>
        <dbReference type="ChEBI" id="CHEBI:71302"/>
    </cofactor>
</comment>
<dbReference type="GeneID" id="113503921"/>
<evidence type="ECO:0000256" key="1">
    <source>
        <dbReference type="ARBA" id="ARBA00001924"/>
    </source>
</evidence>
<dbReference type="Gene3D" id="3.90.1170.50">
    <property type="entry name" value="Aldehyde oxidase/xanthine dehydrogenase, a/b hammerhead"/>
    <property type="match status" value="1"/>
</dbReference>
<evidence type="ECO:0000313" key="13">
    <source>
        <dbReference type="RefSeq" id="XP_026741866.1"/>
    </source>
</evidence>
<dbReference type="Gene3D" id="3.30.365.10">
    <property type="entry name" value="Aldehyde oxidase/xanthine dehydrogenase, molybdopterin binding domain"/>
    <property type="match status" value="4"/>
</dbReference>
<evidence type="ECO:0000256" key="3">
    <source>
        <dbReference type="ARBA" id="ARBA00006849"/>
    </source>
</evidence>
<keyword evidence="7" id="KW-0560">Oxidoreductase</keyword>
<dbReference type="InterPro" id="IPR005107">
    <property type="entry name" value="CO_DH_flav_C"/>
</dbReference>
<dbReference type="InterPro" id="IPR036856">
    <property type="entry name" value="Ald_Oxase/Xan_DH_a/b_sf"/>
</dbReference>
<protein>
    <submittedName>
        <fullName evidence="13">Xanthine dehydrogenase/oxidase-like</fullName>
    </submittedName>
</protein>
<evidence type="ECO:0000256" key="6">
    <source>
        <dbReference type="ARBA" id="ARBA00022723"/>
    </source>
</evidence>
<keyword evidence="8" id="KW-0408">Iron</keyword>
<dbReference type="Pfam" id="PF02738">
    <property type="entry name" value="MoCoBD_1"/>
    <property type="match status" value="1"/>
</dbReference>
<dbReference type="Pfam" id="PF03450">
    <property type="entry name" value="CO_deh_flav_C"/>
    <property type="match status" value="1"/>
</dbReference>
<dbReference type="Pfam" id="PF01315">
    <property type="entry name" value="Ald_Xan_dh_C"/>
    <property type="match status" value="1"/>
</dbReference>
<keyword evidence="4" id="KW-0500">Molybdenum</keyword>
<dbReference type="PANTHER" id="PTHR11908">
    <property type="entry name" value="XANTHINE DEHYDROGENASE"/>
    <property type="match status" value="1"/>
</dbReference>
<comment type="similarity">
    <text evidence="3">Belongs to the xanthine dehydrogenase family.</text>
</comment>
<reference evidence="13" key="1">
    <citation type="submission" date="2025-08" db="UniProtKB">
        <authorList>
            <consortium name="RefSeq"/>
        </authorList>
    </citation>
    <scope>IDENTIFICATION</scope>
</reference>
<dbReference type="AlphaFoldDB" id="A0A7E5WNY9"/>
<evidence type="ECO:0000256" key="2">
    <source>
        <dbReference type="ARBA" id="ARBA00001974"/>
    </source>
</evidence>
<keyword evidence="9" id="KW-0411">Iron-sulfur</keyword>
<evidence type="ECO:0000256" key="7">
    <source>
        <dbReference type="ARBA" id="ARBA00023002"/>
    </source>
</evidence>
<dbReference type="FunFam" id="3.30.365.10:FF:000002">
    <property type="entry name" value="Xanthine dehydrogenase oxidase"/>
    <property type="match status" value="1"/>
</dbReference>
<dbReference type="InterPro" id="IPR000674">
    <property type="entry name" value="Ald_Oxase/Xan_DH_a/b"/>
</dbReference>
<keyword evidence="12" id="KW-1185">Reference proteome</keyword>
<dbReference type="SUPFAM" id="SSF56003">
    <property type="entry name" value="Molybdenum cofactor-binding domain"/>
    <property type="match status" value="1"/>
</dbReference>
<dbReference type="KEGG" id="tnl:113503921"/>
<dbReference type="InParanoid" id="A0A7E5WNY9"/>
<evidence type="ECO:0000313" key="12">
    <source>
        <dbReference type="Proteomes" id="UP000322000"/>
    </source>
</evidence>
<feature type="domain" description="Aldehyde oxidase/xanthine dehydrogenase a/b hammerhead" evidence="11">
    <location>
        <begin position="137"/>
        <end position="249"/>
    </location>
</feature>
<keyword evidence="6" id="KW-0479">Metal-binding</keyword>
<dbReference type="FunFam" id="3.30.365.10:FF:000001">
    <property type="entry name" value="Xanthine dehydrogenase oxidase"/>
    <property type="match status" value="1"/>
</dbReference>